<evidence type="ECO:0000313" key="7">
    <source>
        <dbReference type="EMBL" id="GCB82649.1"/>
    </source>
</evidence>
<evidence type="ECO:0000259" key="6">
    <source>
        <dbReference type="Pfam" id="PF07657"/>
    </source>
</evidence>
<keyword evidence="4" id="KW-1133">Transmembrane helix</keyword>
<dbReference type="STRING" id="75743.A0A401QB95"/>
<evidence type="ECO:0000256" key="3">
    <source>
        <dbReference type="ARBA" id="ARBA00022737"/>
    </source>
</evidence>
<keyword evidence="1" id="KW-0245">EGF-like domain</keyword>
<dbReference type="Pfam" id="PF07657">
    <property type="entry name" value="MNNL"/>
    <property type="match status" value="1"/>
</dbReference>
<dbReference type="EMBL" id="BFAA01022332">
    <property type="protein sequence ID" value="GCB82649.1"/>
    <property type="molecule type" value="Genomic_DNA"/>
</dbReference>
<evidence type="ECO:0000256" key="2">
    <source>
        <dbReference type="ARBA" id="ARBA00022692"/>
    </source>
</evidence>
<dbReference type="Gene3D" id="2.60.40.3510">
    <property type="match status" value="1"/>
</dbReference>
<keyword evidence="3" id="KW-0677">Repeat</keyword>
<dbReference type="OMA" id="YIVFTFP"/>
<sequence>MIPVLLLYIVFTFPLPQTSSTGIFELKVHSFTNRQPELTMGCQRGLRCGRFFRVCLKHYQVNISSEPPCTYGAGTTPVLRPGSDLVRDSDPIRIPFHFTWPGTFSLILEVWNAESDEASIGNLSSEYFY</sequence>
<dbReference type="GO" id="GO:0007219">
    <property type="term" value="P:Notch signaling pathway"/>
    <property type="evidence" value="ECO:0007669"/>
    <property type="project" value="InterPro"/>
</dbReference>
<dbReference type="OrthoDB" id="283575at2759"/>
<feature type="domain" description="Notch ligand N-terminal" evidence="6">
    <location>
        <begin position="21"/>
        <end position="119"/>
    </location>
</feature>
<keyword evidence="4" id="KW-0472">Membrane</keyword>
<keyword evidence="8" id="KW-1185">Reference proteome</keyword>
<comment type="caution">
    <text evidence="7">The sequence shown here is derived from an EMBL/GenBank/DDBJ whole genome shotgun (WGS) entry which is preliminary data.</text>
</comment>
<name>A0A401QB95_SCYTO</name>
<dbReference type="AlphaFoldDB" id="A0A401QB95"/>
<protein>
    <recommendedName>
        <fullName evidence="6">Notch ligand N-terminal domain-containing protein</fullName>
    </recommendedName>
</protein>
<feature type="signal peptide" evidence="5">
    <location>
        <begin position="1"/>
        <end position="20"/>
    </location>
</feature>
<keyword evidence="5" id="KW-0732">Signal</keyword>
<dbReference type="GO" id="GO:0016020">
    <property type="term" value="C:membrane"/>
    <property type="evidence" value="ECO:0007669"/>
    <property type="project" value="UniProtKB-SubCell"/>
</dbReference>
<gene>
    <name evidence="7" type="ORF">scyTo_0022383</name>
</gene>
<dbReference type="InterPro" id="IPR011651">
    <property type="entry name" value="Notch_ligand_N"/>
</dbReference>
<reference evidence="7 8" key="1">
    <citation type="journal article" date="2018" name="Nat. Ecol. Evol.">
        <title>Shark genomes provide insights into elasmobranch evolution and the origin of vertebrates.</title>
        <authorList>
            <person name="Hara Y"/>
            <person name="Yamaguchi K"/>
            <person name="Onimaru K"/>
            <person name="Kadota M"/>
            <person name="Koyanagi M"/>
            <person name="Keeley SD"/>
            <person name="Tatsumi K"/>
            <person name="Tanaka K"/>
            <person name="Motone F"/>
            <person name="Kageyama Y"/>
            <person name="Nozu R"/>
            <person name="Adachi N"/>
            <person name="Nishimura O"/>
            <person name="Nakagawa R"/>
            <person name="Tanegashima C"/>
            <person name="Kiyatake I"/>
            <person name="Matsumoto R"/>
            <person name="Murakumo K"/>
            <person name="Nishida K"/>
            <person name="Terakita A"/>
            <person name="Kuratani S"/>
            <person name="Sato K"/>
            <person name="Hyodo S Kuraku.S."/>
        </authorList>
    </citation>
    <scope>NUCLEOTIDE SEQUENCE [LARGE SCALE GENOMIC DNA]</scope>
</reference>
<evidence type="ECO:0000313" key="8">
    <source>
        <dbReference type="Proteomes" id="UP000288216"/>
    </source>
</evidence>
<accession>A0A401QB95</accession>
<feature type="chain" id="PRO_5019190357" description="Notch ligand N-terminal domain-containing protein" evidence="5">
    <location>
        <begin position="21"/>
        <end position="129"/>
    </location>
</feature>
<evidence type="ECO:0000256" key="1">
    <source>
        <dbReference type="ARBA" id="ARBA00022536"/>
    </source>
</evidence>
<evidence type="ECO:0000256" key="4">
    <source>
        <dbReference type="ARBA" id="ARBA00022989"/>
    </source>
</evidence>
<dbReference type="Proteomes" id="UP000288216">
    <property type="component" value="Unassembled WGS sequence"/>
</dbReference>
<proteinExistence type="predicted"/>
<organism evidence="7 8">
    <name type="scientific">Scyliorhinus torazame</name>
    <name type="common">Cloudy catshark</name>
    <name type="synonym">Catulus torazame</name>
    <dbReference type="NCBI Taxonomy" id="75743"/>
    <lineage>
        <taxon>Eukaryota</taxon>
        <taxon>Metazoa</taxon>
        <taxon>Chordata</taxon>
        <taxon>Craniata</taxon>
        <taxon>Vertebrata</taxon>
        <taxon>Chondrichthyes</taxon>
        <taxon>Elasmobranchii</taxon>
        <taxon>Galeomorphii</taxon>
        <taxon>Galeoidea</taxon>
        <taxon>Carcharhiniformes</taxon>
        <taxon>Scyliorhinidae</taxon>
        <taxon>Scyliorhinus</taxon>
    </lineage>
</organism>
<evidence type="ECO:0000256" key="5">
    <source>
        <dbReference type="SAM" id="SignalP"/>
    </source>
</evidence>
<keyword evidence="2" id="KW-0812">Transmembrane</keyword>